<organism evidence="1 2">
    <name type="scientific">Pseudomonas syringae pv. apii</name>
    <dbReference type="NCBI Taxonomy" id="81036"/>
    <lineage>
        <taxon>Bacteria</taxon>
        <taxon>Pseudomonadati</taxon>
        <taxon>Pseudomonadota</taxon>
        <taxon>Gammaproteobacteria</taxon>
        <taxon>Pseudomonadales</taxon>
        <taxon>Pseudomonadaceae</taxon>
        <taxon>Pseudomonas</taxon>
    </lineage>
</organism>
<dbReference type="EMBL" id="RBPL01000105">
    <property type="protein sequence ID" value="RMN92939.1"/>
    <property type="molecule type" value="Genomic_DNA"/>
</dbReference>
<accession>A0A3M3N2V6</accession>
<proteinExistence type="predicted"/>
<comment type="caution">
    <text evidence="1">The sequence shown here is derived from an EMBL/GenBank/DDBJ whole genome shotgun (WGS) entry which is preliminary data.</text>
</comment>
<evidence type="ECO:0000313" key="1">
    <source>
        <dbReference type="EMBL" id="RMN92939.1"/>
    </source>
</evidence>
<protein>
    <submittedName>
        <fullName evidence="1">Uncharacterized protein</fullName>
    </submittedName>
</protein>
<gene>
    <name evidence="1" type="ORF">ALQ49_101949</name>
</gene>
<reference evidence="1 2" key="1">
    <citation type="submission" date="2018-08" db="EMBL/GenBank/DDBJ databases">
        <title>Recombination of ecologically and evolutionarily significant loci maintains genetic cohesion in the Pseudomonas syringae species complex.</title>
        <authorList>
            <person name="Dillon M."/>
            <person name="Thakur S."/>
            <person name="Almeida R.N.D."/>
            <person name="Weir B.S."/>
            <person name="Guttman D.S."/>
        </authorList>
    </citation>
    <scope>NUCLEOTIDE SEQUENCE [LARGE SCALE GENOMIC DNA]</scope>
    <source>
        <strain evidence="1 2">1089_5</strain>
    </source>
</reference>
<name>A0A3M3N2V6_9PSED</name>
<dbReference type="AlphaFoldDB" id="A0A3M3N2V6"/>
<sequence length="38" mass="4423">MEWGDEDLIILNFFSRSRWRSGGSVVLTGQNYDLILSF</sequence>
<evidence type="ECO:0000313" key="2">
    <source>
        <dbReference type="Proteomes" id="UP000278062"/>
    </source>
</evidence>
<dbReference type="Proteomes" id="UP000278062">
    <property type="component" value="Unassembled WGS sequence"/>
</dbReference>